<name>A0A368DQM2_9PROT</name>
<keyword evidence="4 6" id="KW-0694">RNA-binding</keyword>
<dbReference type="GO" id="GO:0003735">
    <property type="term" value="F:structural constituent of ribosome"/>
    <property type="evidence" value="ECO:0007669"/>
    <property type="project" value="UniProtKB-UniRule"/>
</dbReference>
<evidence type="ECO:0000256" key="1">
    <source>
        <dbReference type="ARBA" id="ARBA00009356"/>
    </source>
</evidence>
<dbReference type="PANTHER" id="PTHR11655">
    <property type="entry name" value="60S/50S RIBOSOMAL PROTEIN L6/L9"/>
    <property type="match status" value="1"/>
</dbReference>
<dbReference type="AlphaFoldDB" id="A0A368DQM2"/>
<dbReference type="PROSITE" id="PS00525">
    <property type="entry name" value="RIBOSOMAL_L6_1"/>
    <property type="match status" value="1"/>
</dbReference>
<dbReference type="Pfam" id="PF00347">
    <property type="entry name" value="Ribosomal_L6"/>
    <property type="match status" value="2"/>
</dbReference>
<comment type="subunit">
    <text evidence="4">Part of the 50S ribosomal subunit.</text>
</comment>
<evidence type="ECO:0000259" key="7">
    <source>
        <dbReference type="Pfam" id="PF00347"/>
    </source>
</evidence>
<dbReference type="GO" id="GO:0022625">
    <property type="term" value="C:cytosolic large ribosomal subunit"/>
    <property type="evidence" value="ECO:0007669"/>
    <property type="project" value="UniProtKB-UniRule"/>
</dbReference>
<dbReference type="InterPro" id="IPR019906">
    <property type="entry name" value="Ribosomal_uL6_bac-type"/>
</dbReference>
<comment type="function">
    <text evidence="4 6">This protein binds to the 23S rRNA, and is important in its secondary structure. It is located near the subunit interface in the base of the L7/L12 stalk, and near the tRNA binding site of the peptidyltransferase center.</text>
</comment>
<dbReference type="GO" id="GO:0002181">
    <property type="term" value="P:cytoplasmic translation"/>
    <property type="evidence" value="ECO:0007669"/>
    <property type="project" value="TreeGrafter"/>
</dbReference>
<dbReference type="PIRSF" id="PIRSF002162">
    <property type="entry name" value="Ribosomal_L6"/>
    <property type="match status" value="1"/>
</dbReference>
<keyword evidence="3 4" id="KW-0687">Ribonucleoprotein</keyword>
<evidence type="ECO:0000256" key="3">
    <source>
        <dbReference type="ARBA" id="ARBA00023274"/>
    </source>
</evidence>
<evidence type="ECO:0000313" key="9">
    <source>
        <dbReference type="Proteomes" id="UP000253570"/>
    </source>
</evidence>
<dbReference type="GO" id="GO:0019843">
    <property type="term" value="F:rRNA binding"/>
    <property type="evidence" value="ECO:0007669"/>
    <property type="project" value="UniProtKB-UniRule"/>
</dbReference>
<feature type="domain" description="Large ribosomal subunit protein uL6 alpha-beta" evidence="7">
    <location>
        <begin position="11"/>
        <end position="82"/>
    </location>
</feature>
<feature type="domain" description="Large ribosomal subunit protein uL6 alpha-beta" evidence="7">
    <location>
        <begin position="91"/>
        <end position="164"/>
    </location>
</feature>
<dbReference type="InterPro" id="IPR036789">
    <property type="entry name" value="Ribosomal_uL6-like_a/b-dom_sf"/>
</dbReference>
<comment type="caution">
    <text evidence="8">The sequence shown here is derived from an EMBL/GenBank/DDBJ whole genome shotgun (WGS) entry which is preliminary data.</text>
</comment>
<dbReference type="HAMAP" id="MF_01365_B">
    <property type="entry name" value="Ribosomal_uL6_B"/>
    <property type="match status" value="1"/>
</dbReference>
<evidence type="ECO:0000256" key="6">
    <source>
        <dbReference type="RuleBase" id="RU003870"/>
    </source>
</evidence>
<dbReference type="NCBIfam" id="TIGR03654">
    <property type="entry name" value="L6_bact"/>
    <property type="match status" value="1"/>
</dbReference>
<dbReference type="InterPro" id="IPR000702">
    <property type="entry name" value="Ribosomal_uL6-like"/>
</dbReference>
<dbReference type="EMBL" id="QOQD01000006">
    <property type="protein sequence ID" value="RCL73505.1"/>
    <property type="molecule type" value="Genomic_DNA"/>
</dbReference>
<dbReference type="FunFam" id="3.90.930.12:FF:000001">
    <property type="entry name" value="50S ribosomal protein L6"/>
    <property type="match status" value="1"/>
</dbReference>
<organism evidence="8 9">
    <name type="scientific">PS1 clade bacterium</name>
    <dbReference type="NCBI Taxonomy" id="2175152"/>
    <lineage>
        <taxon>Bacteria</taxon>
        <taxon>Pseudomonadati</taxon>
        <taxon>Pseudomonadota</taxon>
        <taxon>Alphaproteobacteria</taxon>
        <taxon>PS1 clade</taxon>
    </lineage>
</organism>
<proteinExistence type="inferred from homology"/>
<dbReference type="PANTHER" id="PTHR11655:SF14">
    <property type="entry name" value="LARGE RIBOSOMAL SUBUNIT PROTEIN UL6M"/>
    <property type="match status" value="1"/>
</dbReference>
<evidence type="ECO:0000313" key="8">
    <source>
        <dbReference type="EMBL" id="RCL73505.1"/>
    </source>
</evidence>
<evidence type="ECO:0000256" key="2">
    <source>
        <dbReference type="ARBA" id="ARBA00022980"/>
    </source>
</evidence>
<keyword evidence="4 6" id="KW-0699">rRNA-binding</keyword>
<gene>
    <name evidence="4" type="primary">rplF</name>
    <name evidence="8" type="ORF">DBW71_03230</name>
</gene>
<comment type="similarity">
    <text evidence="1 4 5">Belongs to the universal ribosomal protein uL6 family.</text>
</comment>
<accession>A0A368DQM2</accession>
<evidence type="ECO:0000256" key="5">
    <source>
        <dbReference type="RuleBase" id="RU003869"/>
    </source>
</evidence>
<dbReference type="PRINTS" id="PR00059">
    <property type="entry name" value="RIBOSOMALL6"/>
</dbReference>
<protein>
    <recommendedName>
        <fullName evidence="4">Large ribosomal subunit protein uL6</fullName>
    </recommendedName>
</protein>
<dbReference type="Gene3D" id="3.90.930.12">
    <property type="entry name" value="Ribosomal protein L6, alpha-beta domain"/>
    <property type="match status" value="2"/>
</dbReference>
<reference evidence="8 9" key="1">
    <citation type="journal article" date="2018" name="Microbiome">
        <title>Fine metagenomic profile of the Mediterranean stratified and mixed water columns revealed by assembly and recruitment.</title>
        <authorList>
            <person name="Haro-Moreno J.M."/>
            <person name="Lopez-Perez M."/>
            <person name="De La Torre J.R."/>
            <person name="Picazo A."/>
            <person name="Camacho A."/>
            <person name="Rodriguez-Valera F."/>
        </authorList>
    </citation>
    <scope>NUCLEOTIDE SEQUENCE [LARGE SCALE GENOMIC DNA]</scope>
    <source>
        <strain evidence="8">MED-G57</strain>
    </source>
</reference>
<keyword evidence="2 4" id="KW-0689">Ribosomal protein</keyword>
<dbReference type="InterPro" id="IPR020040">
    <property type="entry name" value="Ribosomal_uL6_a/b-dom"/>
</dbReference>
<evidence type="ECO:0000256" key="4">
    <source>
        <dbReference type="HAMAP-Rule" id="MF_01365"/>
    </source>
</evidence>
<sequence>MSRIGKKSIIIPDNVTANINNGVLTVVGPKGQLSADLFADIDVQIESSEINIIPKNLDKKTRSFWGLTRTIVSNLVSGVTEGYYKTLEIQGVGYRAQLQGKTLQLSLGFSHEVNYAVPDGIEIKCTRPTEIIIEGIDKQRVGQTAAEIRRFRPPEPYKGKGIRYKDEYVFRKEGKKK</sequence>
<dbReference type="SUPFAM" id="SSF56053">
    <property type="entry name" value="Ribosomal protein L6"/>
    <property type="match status" value="2"/>
</dbReference>
<dbReference type="InterPro" id="IPR002358">
    <property type="entry name" value="Ribosomal_uL6_CS"/>
</dbReference>
<dbReference type="Proteomes" id="UP000253570">
    <property type="component" value="Unassembled WGS sequence"/>
</dbReference>